<evidence type="ECO:0000256" key="2">
    <source>
        <dbReference type="ARBA" id="ARBA00010400"/>
    </source>
</evidence>
<comment type="similarity">
    <text evidence="2 5">Belongs to the RxLR effector family.</text>
</comment>
<gene>
    <name evidence="6" type="primary">PaRXLR75</name>
</gene>
<feature type="signal peptide" evidence="5">
    <location>
        <begin position="1"/>
        <end position="20"/>
    </location>
</feature>
<comment type="function">
    <text evidence="5">Effector that suppresses plant defense responses during pathogen infection.</text>
</comment>
<protein>
    <recommendedName>
        <fullName evidence="5">RxLR effector protein</fullName>
    </recommendedName>
</protein>
<evidence type="ECO:0000256" key="1">
    <source>
        <dbReference type="ARBA" id="ARBA00004613"/>
    </source>
</evidence>
<evidence type="ECO:0000313" key="6">
    <source>
        <dbReference type="EMBL" id="QMU24899.1"/>
    </source>
</evidence>
<evidence type="ECO:0000256" key="3">
    <source>
        <dbReference type="ARBA" id="ARBA00022525"/>
    </source>
</evidence>
<proteinExistence type="inferred from homology"/>
<comment type="domain">
    <text evidence="5">The RxLR-dEER motif acts to carry the protein into the host cell cytoplasm through binding to cell surface phosphatidylinositol-3-phosphate.</text>
</comment>
<organism evidence="6">
    <name type="scientific">Phytophthora agathidicida</name>
    <dbReference type="NCBI Taxonomy" id="1642459"/>
    <lineage>
        <taxon>Eukaryota</taxon>
        <taxon>Sar</taxon>
        <taxon>Stramenopiles</taxon>
        <taxon>Oomycota</taxon>
        <taxon>Peronosporomycetes</taxon>
        <taxon>Peronosporales</taxon>
        <taxon>Peronosporaceae</taxon>
        <taxon>Phytophthora</taxon>
    </lineage>
</organism>
<dbReference type="EMBL" id="MT503175">
    <property type="protein sequence ID" value="QMU24899.1"/>
    <property type="molecule type" value="Genomic_DNA"/>
</dbReference>
<reference evidence="6" key="1">
    <citation type="journal article" date="2020" name="Mol. Plant">
        <title>Functional analysis of RXLR effectors from the New Zealand kauri dieback pathogen Phytophthora agathidicida.</title>
        <authorList>
            <person name="Guo Y."/>
            <person name="Dupont P.Y."/>
            <person name="Mesarich C.H."/>
            <person name="Yang B."/>
            <person name="McDougal R.L."/>
            <person name="Panda P."/>
            <person name="Dijkwel P."/>
            <person name="Studholme D.J."/>
            <person name="Sambles C."/>
            <person name="Win J."/>
            <person name="Wang Y."/>
            <person name="Williams N.M."/>
            <person name="Bradshaw R.E."/>
        </authorList>
    </citation>
    <scope>NUCLEOTIDE SEQUENCE</scope>
    <source>
        <strain evidence="6">3770</strain>
    </source>
</reference>
<evidence type="ECO:0000256" key="4">
    <source>
        <dbReference type="ARBA" id="ARBA00022729"/>
    </source>
</evidence>
<feature type="chain" id="PRO_5044976102" description="RxLR effector protein" evidence="5">
    <location>
        <begin position="21"/>
        <end position="156"/>
    </location>
</feature>
<dbReference type="InterPro" id="IPR031825">
    <property type="entry name" value="RXLR"/>
</dbReference>
<keyword evidence="4 5" id="KW-0732">Signal</keyword>
<name>A0A7G4WI64_9STRA</name>
<sequence length="156" mass="18075">MGVYYILLLTVSSLLALIDAAAIYPTHAGGVTKFDVESSSRMLLPAQSTRSVQRFLRMDKENEGTEERALPYEILHAMNHVDNVVSTGIKESSILQWLENISRWLKYMYWLWKRKTPDEAKKLLGLHHVVDIKSHPNYDTWIGYKQAYNKKFDITD</sequence>
<keyword evidence="3 5" id="KW-0964">Secreted</keyword>
<dbReference type="Pfam" id="PF16810">
    <property type="entry name" value="RXLR"/>
    <property type="match status" value="1"/>
</dbReference>
<accession>A0A7G4WI64</accession>
<evidence type="ECO:0000256" key="5">
    <source>
        <dbReference type="RuleBase" id="RU367124"/>
    </source>
</evidence>
<dbReference type="AlphaFoldDB" id="A0A7G4WI64"/>
<comment type="subcellular location">
    <subcellularLocation>
        <location evidence="1 5">Secreted</location>
    </subcellularLocation>
</comment>